<dbReference type="InterPro" id="IPR049390">
    <property type="entry name" value="FBF1_C"/>
</dbReference>
<dbReference type="RefSeq" id="XP_016659787.1">
    <property type="nucleotide sequence ID" value="XM_016804298.2"/>
</dbReference>
<feature type="domain" description="Fas-binding factor 1 C-terminal" evidence="3">
    <location>
        <begin position="432"/>
        <end position="719"/>
    </location>
</feature>
<dbReference type="AlphaFoldDB" id="A0A8R2D3J7"/>
<dbReference type="InterPro" id="IPR033561">
    <property type="entry name" value="FBF1"/>
</dbReference>
<feature type="region of interest" description="Disordered" evidence="2">
    <location>
        <begin position="20"/>
        <end position="115"/>
    </location>
</feature>
<dbReference type="GO" id="GO:0060271">
    <property type="term" value="P:cilium assembly"/>
    <property type="evidence" value="ECO:0007669"/>
    <property type="project" value="InterPro"/>
</dbReference>
<organism evidence="4 5">
    <name type="scientific">Acyrthosiphon pisum</name>
    <name type="common">Pea aphid</name>
    <dbReference type="NCBI Taxonomy" id="7029"/>
    <lineage>
        <taxon>Eukaryota</taxon>
        <taxon>Metazoa</taxon>
        <taxon>Ecdysozoa</taxon>
        <taxon>Arthropoda</taxon>
        <taxon>Hexapoda</taxon>
        <taxon>Insecta</taxon>
        <taxon>Pterygota</taxon>
        <taxon>Neoptera</taxon>
        <taxon>Paraneoptera</taxon>
        <taxon>Hemiptera</taxon>
        <taxon>Sternorrhyncha</taxon>
        <taxon>Aphidomorpha</taxon>
        <taxon>Aphidoidea</taxon>
        <taxon>Aphididae</taxon>
        <taxon>Macrosiphini</taxon>
        <taxon>Acyrthosiphon</taxon>
    </lineage>
</organism>
<feature type="coiled-coil region" evidence="1">
    <location>
        <begin position="340"/>
        <end position="389"/>
    </location>
</feature>
<evidence type="ECO:0000313" key="4">
    <source>
        <dbReference type="EnsemblMetazoa" id="XP_016659787.1"/>
    </source>
</evidence>
<reference evidence="4" key="2">
    <citation type="submission" date="2022-06" db="UniProtKB">
        <authorList>
            <consortium name="EnsemblMetazoa"/>
        </authorList>
    </citation>
    <scope>IDENTIFICATION</scope>
</reference>
<feature type="compositionally biased region" description="Low complexity" evidence="2">
    <location>
        <begin position="128"/>
        <end position="142"/>
    </location>
</feature>
<evidence type="ECO:0000256" key="1">
    <source>
        <dbReference type="SAM" id="Coils"/>
    </source>
</evidence>
<dbReference type="PANTHER" id="PTHR33689">
    <property type="entry name" value="FAS-BINDING FACTOR 1"/>
    <property type="match status" value="1"/>
</dbReference>
<dbReference type="OrthoDB" id="8195456at2759"/>
<proteinExistence type="predicted"/>
<feature type="compositionally biased region" description="Low complexity" evidence="2">
    <location>
        <begin position="84"/>
        <end position="93"/>
    </location>
</feature>
<evidence type="ECO:0000256" key="2">
    <source>
        <dbReference type="SAM" id="MobiDB-lite"/>
    </source>
</evidence>
<evidence type="ECO:0000313" key="5">
    <source>
        <dbReference type="Proteomes" id="UP000007819"/>
    </source>
</evidence>
<accession>A0A8R2D3J7</accession>
<keyword evidence="5" id="KW-1185">Reference proteome</keyword>
<feature type="coiled-coil region" evidence="1">
    <location>
        <begin position="442"/>
        <end position="544"/>
    </location>
</feature>
<feature type="compositionally biased region" description="Polar residues" evidence="2">
    <location>
        <begin position="155"/>
        <end position="164"/>
    </location>
</feature>
<dbReference type="GeneID" id="100570752"/>
<dbReference type="GO" id="GO:0097539">
    <property type="term" value="C:ciliary transition fiber"/>
    <property type="evidence" value="ECO:0007669"/>
    <property type="project" value="InterPro"/>
</dbReference>
<dbReference type="GO" id="GO:0005814">
    <property type="term" value="C:centriole"/>
    <property type="evidence" value="ECO:0007669"/>
    <property type="project" value="TreeGrafter"/>
</dbReference>
<dbReference type="EnsemblMetazoa" id="XM_016804298.2">
    <property type="protein sequence ID" value="XP_016659787.1"/>
    <property type="gene ID" value="LOC100570752"/>
</dbReference>
<feature type="region of interest" description="Disordered" evidence="2">
    <location>
        <begin position="127"/>
        <end position="170"/>
    </location>
</feature>
<evidence type="ECO:0000259" key="3">
    <source>
        <dbReference type="Pfam" id="PF21007"/>
    </source>
</evidence>
<dbReference type="Proteomes" id="UP000007819">
    <property type="component" value="Chromosome A3"/>
</dbReference>
<dbReference type="Pfam" id="PF21007">
    <property type="entry name" value="FBF1"/>
    <property type="match status" value="1"/>
</dbReference>
<keyword evidence="1" id="KW-0175">Coiled coil</keyword>
<sequence length="731" mass="84997">MTGSSVDNWDVLDDLITKDEAKRKNQDKMNELRRPASSTTTRKTTTDDWLGLRPKSNAEITSYEPSSHGGGGQNASRRHDFRRQSTQQRTSRSAGLLFSDDDDDDDDKKNKTTNRNVLDSLADATYRGTGVSSVPSPVTTTVNGDAAPSADRTRTAVSEPQLTLSKRRETSPSIVTVAKKTAAASENMPSWLSGLIHNTDETTTLTIAPPPTNHHILSTDKMVDENVPQKTERIENEITEEKPPTILSLLRGKDSIQTSMLELIRELAKKKQDIQQAAITLIQEQQNSDLLIKAFLMDNSYSVMNPDTQELERLRSENHKFQLTNDHLSKTHELELDALKTKYELQQNVLHEKLDRYEERVNEMEEERKADMTERKENEKRLKDMYEERLRVMHESHLMDLKQTTEVQRIKMNHLEEVESCLRDSKPKRLTSEEMTAREISITAQNKQLKDLQEEIDKQLAMLEGERSALQMKTEEFQSRNQRERNELELFNKELKRSMKAFEDGRKIWEREKKSETQYIESRKQELEDVRSSVIEEQRKLAEERFEVASERYKLETMLKLDAGTGTDLIQAKVEVKENFKELKRKEKELDKRLEHTKELEKHLADEKNRLQELDDQIKMKSIRAEKMFKMALSKQEEGLNALENAKDIQNKFDKKGKDIQNRLLDVIKREENIVMEETKIAKEKDSFSKLRKKLDLVLPQLSGDEMRFLDPKLNKHEAEKEVYFKTTQLY</sequence>
<dbReference type="GO" id="GO:0036064">
    <property type="term" value="C:ciliary basal body"/>
    <property type="evidence" value="ECO:0007669"/>
    <property type="project" value="TreeGrafter"/>
</dbReference>
<dbReference type="KEGG" id="api:100570752"/>
<protein>
    <recommendedName>
        <fullName evidence="3">Fas-binding factor 1 C-terminal domain-containing protein</fullName>
    </recommendedName>
</protein>
<feature type="coiled-coil region" evidence="1">
    <location>
        <begin position="569"/>
        <end position="624"/>
    </location>
</feature>
<name>A0A8R2D3J7_ACYPI</name>
<dbReference type="GO" id="GO:0090162">
    <property type="term" value="P:establishment of epithelial cell polarity"/>
    <property type="evidence" value="ECO:0007669"/>
    <property type="project" value="InterPro"/>
</dbReference>
<dbReference type="PANTHER" id="PTHR33689:SF1">
    <property type="entry name" value="FAS-BINDING FACTOR 1"/>
    <property type="match status" value="1"/>
</dbReference>
<feature type="compositionally biased region" description="Basic and acidic residues" evidence="2">
    <location>
        <begin position="20"/>
        <end position="34"/>
    </location>
</feature>
<reference evidence="5" key="1">
    <citation type="submission" date="2010-06" db="EMBL/GenBank/DDBJ databases">
        <authorList>
            <person name="Jiang H."/>
            <person name="Abraham K."/>
            <person name="Ali S."/>
            <person name="Alsbrooks S.L."/>
            <person name="Anim B.N."/>
            <person name="Anosike U.S."/>
            <person name="Attaway T."/>
            <person name="Bandaranaike D.P."/>
            <person name="Battles P.K."/>
            <person name="Bell S.N."/>
            <person name="Bell A.V."/>
            <person name="Beltran B."/>
            <person name="Bickham C."/>
            <person name="Bustamante Y."/>
            <person name="Caleb T."/>
            <person name="Canada A."/>
            <person name="Cardenas V."/>
            <person name="Carter K."/>
            <person name="Chacko J."/>
            <person name="Chandrabose M.N."/>
            <person name="Chavez D."/>
            <person name="Chavez A."/>
            <person name="Chen L."/>
            <person name="Chu H.-S."/>
            <person name="Claassen K.J."/>
            <person name="Cockrell R."/>
            <person name="Collins M."/>
            <person name="Cooper J.A."/>
            <person name="Cree A."/>
            <person name="Curry S.M."/>
            <person name="Da Y."/>
            <person name="Dao M.D."/>
            <person name="Das B."/>
            <person name="Davila M.-L."/>
            <person name="Davy-Carroll L."/>
            <person name="Denson S."/>
            <person name="Dinh H."/>
            <person name="Ebong V.E."/>
            <person name="Edwards J.R."/>
            <person name="Egan A."/>
            <person name="El-Daye J."/>
            <person name="Escobedo L."/>
            <person name="Fernandez S."/>
            <person name="Fernando P.R."/>
            <person name="Flagg N."/>
            <person name="Forbes L.D."/>
            <person name="Fowler R.G."/>
            <person name="Fu Q."/>
            <person name="Gabisi R.A."/>
            <person name="Ganer J."/>
            <person name="Garbino Pronczuk A."/>
            <person name="Garcia R.M."/>
            <person name="Garner T."/>
            <person name="Garrett T.E."/>
            <person name="Gonzalez D.A."/>
            <person name="Hamid H."/>
            <person name="Hawkins E.S."/>
            <person name="Hirani K."/>
            <person name="Hogues M.E."/>
            <person name="Hollins B."/>
            <person name="Hsiao C.-H."/>
            <person name="Jabil R."/>
            <person name="James M.L."/>
            <person name="Jhangiani S.N."/>
            <person name="Johnson B."/>
            <person name="Johnson Q."/>
            <person name="Joshi V."/>
            <person name="Kalu J.B."/>
            <person name="Kam C."/>
            <person name="Kashfia A."/>
            <person name="Keebler J."/>
            <person name="Kisamo H."/>
            <person name="Kovar C.L."/>
            <person name="Lago L.A."/>
            <person name="Lai C.-Y."/>
            <person name="Laidlaw J."/>
            <person name="Lara F."/>
            <person name="Le T.-K."/>
            <person name="Lee S.L."/>
            <person name="Legall F.H."/>
            <person name="Lemon S.J."/>
            <person name="Lewis L.R."/>
            <person name="Li B."/>
            <person name="Liu Y."/>
            <person name="Liu Y.-S."/>
            <person name="Lopez J."/>
            <person name="Lozado R.J."/>
            <person name="Lu J."/>
            <person name="Madu R.C."/>
            <person name="Maheshwari M."/>
            <person name="Maheshwari R."/>
            <person name="Malloy K."/>
            <person name="Martinez E."/>
            <person name="Mathew T."/>
            <person name="Mercado I.C."/>
            <person name="Mercado C."/>
            <person name="Meyer B."/>
            <person name="Montgomery K."/>
            <person name="Morgan M.B."/>
            <person name="Munidasa M."/>
            <person name="Nazareth L.V."/>
            <person name="Nelson J."/>
            <person name="Ng B.M."/>
            <person name="Nguyen N.B."/>
            <person name="Nguyen P.Q."/>
            <person name="Nguyen T."/>
            <person name="Obregon M."/>
            <person name="Okwuonu G.O."/>
            <person name="Onwere C.G."/>
            <person name="Orozco G."/>
            <person name="Parra A."/>
            <person name="Patel S."/>
            <person name="Patil S."/>
            <person name="Perez A."/>
            <person name="Perez Y."/>
            <person name="Pham C."/>
            <person name="Primus E.L."/>
            <person name="Pu L.-L."/>
            <person name="Puazo M."/>
            <person name="Qin X."/>
            <person name="Quiroz J.B."/>
            <person name="Reese J."/>
            <person name="Richards S."/>
            <person name="Rives C.M."/>
            <person name="Robberts R."/>
            <person name="Ruiz S.J."/>
            <person name="Ruiz M.J."/>
            <person name="Santibanez J."/>
            <person name="Schneider B.W."/>
            <person name="Sisson I."/>
            <person name="Smith M."/>
            <person name="Sodergren E."/>
            <person name="Song X.-Z."/>
            <person name="Song B.B."/>
            <person name="Summersgill H."/>
            <person name="Thelus R."/>
            <person name="Thornton R.D."/>
            <person name="Trejos Z.Y."/>
            <person name="Usmani K."/>
            <person name="Vattathil S."/>
            <person name="Villasana D."/>
            <person name="Walker D.L."/>
            <person name="Wang S."/>
            <person name="Wang K."/>
            <person name="White C.S."/>
            <person name="Williams A.C."/>
            <person name="Williamson J."/>
            <person name="Wilson K."/>
            <person name="Woghiren I.O."/>
            <person name="Woodworth J.R."/>
            <person name="Worley K.C."/>
            <person name="Wright R.A."/>
            <person name="Wu W."/>
            <person name="Young L."/>
            <person name="Zhang L."/>
            <person name="Zhang J."/>
            <person name="Zhu Y."/>
            <person name="Muzny D.M."/>
            <person name="Weinstock G."/>
            <person name="Gibbs R.A."/>
        </authorList>
    </citation>
    <scope>NUCLEOTIDE SEQUENCE [LARGE SCALE GENOMIC DNA]</scope>
    <source>
        <strain evidence="5">LSR1</strain>
    </source>
</reference>